<reference evidence="3 4" key="1">
    <citation type="submission" date="2020-04" db="EMBL/GenBank/DDBJ databases">
        <title>Azohydromonas sp. isolated from soil.</title>
        <authorList>
            <person name="Dahal R.H."/>
        </authorList>
    </citation>
    <scope>NUCLEOTIDE SEQUENCE [LARGE SCALE GENOMIC DNA]</scope>
    <source>
        <strain evidence="3 4">G-1-1-14</strain>
    </source>
</reference>
<protein>
    <submittedName>
        <fullName evidence="3">Hydrogenase expression/formation protein</fullName>
    </submittedName>
</protein>
<keyword evidence="4" id="KW-1185">Reference proteome</keyword>
<evidence type="ECO:0000256" key="1">
    <source>
        <dbReference type="ARBA" id="ARBA00010832"/>
    </source>
</evidence>
<dbReference type="Gene3D" id="3.30.1370.140">
    <property type="entry name" value="HupH hydrogenase expression protein, C-terminal domain"/>
    <property type="match status" value="2"/>
</dbReference>
<evidence type="ECO:0000313" key="4">
    <source>
        <dbReference type="Proteomes" id="UP000574067"/>
    </source>
</evidence>
<dbReference type="InterPro" id="IPR006894">
    <property type="entry name" value="HupH_Hydgase_express_prot_C"/>
</dbReference>
<comment type="caution">
    <text evidence="3">The sequence shown here is derived from an EMBL/GenBank/DDBJ whole genome shotgun (WGS) entry which is preliminary data.</text>
</comment>
<dbReference type="Proteomes" id="UP000574067">
    <property type="component" value="Unassembled WGS sequence"/>
</dbReference>
<comment type="similarity">
    <text evidence="1">Belongs to the HupH/HyaF family.</text>
</comment>
<dbReference type="AlphaFoldDB" id="A0A848F6K6"/>
<name>A0A848F6K6_9BURK</name>
<feature type="domain" description="HupH hydrogenase expression protein C-terminal" evidence="2">
    <location>
        <begin position="169"/>
        <end position="286"/>
    </location>
</feature>
<proteinExistence type="inferred from homology"/>
<organism evidence="3 4">
    <name type="scientific">Azohydromonas caseinilytica</name>
    <dbReference type="NCBI Taxonomy" id="2728836"/>
    <lineage>
        <taxon>Bacteria</taxon>
        <taxon>Pseudomonadati</taxon>
        <taxon>Pseudomonadota</taxon>
        <taxon>Betaproteobacteria</taxon>
        <taxon>Burkholderiales</taxon>
        <taxon>Sphaerotilaceae</taxon>
        <taxon>Azohydromonas</taxon>
    </lineage>
</organism>
<feature type="domain" description="HupH hydrogenase expression protein C-terminal" evidence="2">
    <location>
        <begin position="50"/>
        <end position="146"/>
    </location>
</feature>
<gene>
    <name evidence="3" type="ORF">HHL10_12175</name>
</gene>
<sequence>MKAFPIPVVPFGPGSQAEDETLEYMTMPQGMDTFRTPALPEPEELAGHAAAHQVLRRALQALELVCREGGTRCVTLSGLGAADLALVNQVLGEGEVSARVLPAEEGGREVQVQESVFAGVWRVTVLGDGAVVRDHLEVGAVPQVLRDMAAADTAHFIVPALPEPLPPEVMNAPQLIAEIEDAAWRWRPGSAPHVLNLTLLPVSPLDIALIDHRLGTGRVLVLSRGYGNCRITNTGLRHGWRVVYYNSQDAVILNTVEITDMPQAACAAAEDLQDSHERLQDVLRWVEGAPAEAEALS</sequence>
<dbReference type="RefSeq" id="WP_169160635.1">
    <property type="nucleotide sequence ID" value="NZ_JABBFW010000007.1"/>
</dbReference>
<evidence type="ECO:0000313" key="3">
    <source>
        <dbReference type="EMBL" id="NML15727.1"/>
    </source>
</evidence>
<dbReference type="InterPro" id="IPR038527">
    <property type="entry name" value="HupH_C_sf"/>
</dbReference>
<accession>A0A848F6K6</accession>
<dbReference type="EMBL" id="JABBFW010000007">
    <property type="protein sequence ID" value="NML15727.1"/>
    <property type="molecule type" value="Genomic_DNA"/>
</dbReference>
<evidence type="ECO:0000259" key="2">
    <source>
        <dbReference type="Pfam" id="PF04809"/>
    </source>
</evidence>
<dbReference type="Pfam" id="PF04809">
    <property type="entry name" value="HupH_C"/>
    <property type="match status" value="2"/>
</dbReference>